<dbReference type="OrthoDB" id="7063515at2"/>
<dbReference type="STRING" id="484498.SAMN05421686_104165"/>
<sequence>MAKMSFRFTTEVEIELKGDSYEEIYLKLKDMMHGERLISKQSNLKVFPPEDSRMYFGMEGEKELHEIPMFKGDFTEDILRH</sequence>
<protein>
    <submittedName>
        <fullName evidence="1">Uncharacterized protein</fullName>
    </submittedName>
</protein>
<accession>A0A1N7LQS4</accession>
<evidence type="ECO:0000313" key="1">
    <source>
        <dbReference type="EMBL" id="SIS76195.1"/>
    </source>
</evidence>
<dbReference type="EMBL" id="FTOH01000004">
    <property type="protein sequence ID" value="SIS76195.1"/>
    <property type="molecule type" value="Genomic_DNA"/>
</dbReference>
<organism evidence="1 2">
    <name type="scientific">Thalassolituus maritimus</name>
    <dbReference type="NCBI Taxonomy" id="484498"/>
    <lineage>
        <taxon>Bacteria</taxon>
        <taxon>Pseudomonadati</taxon>
        <taxon>Pseudomonadota</taxon>
        <taxon>Gammaproteobacteria</taxon>
        <taxon>Oceanospirillales</taxon>
        <taxon>Oceanospirillaceae</taxon>
        <taxon>Thalassolituus</taxon>
    </lineage>
</organism>
<dbReference type="Proteomes" id="UP000185639">
    <property type="component" value="Unassembled WGS sequence"/>
</dbReference>
<dbReference type="RefSeq" id="WP_076515023.1">
    <property type="nucleotide sequence ID" value="NZ_FTOH01000004.1"/>
</dbReference>
<reference evidence="2" key="1">
    <citation type="submission" date="2017-01" db="EMBL/GenBank/DDBJ databases">
        <authorList>
            <person name="Varghese N."/>
            <person name="Submissions S."/>
        </authorList>
    </citation>
    <scope>NUCLEOTIDE SEQUENCE [LARGE SCALE GENOMIC DNA]</scope>
    <source>
        <strain evidence="2">DSM 24913</strain>
    </source>
</reference>
<keyword evidence="2" id="KW-1185">Reference proteome</keyword>
<dbReference type="AlphaFoldDB" id="A0A1N7LQS4"/>
<name>A0A1N7LQS4_9GAMM</name>
<evidence type="ECO:0000313" key="2">
    <source>
        <dbReference type="Proteomes" id="UP000185639"/>
    </source>
</evidence>
<gene>
    <name evidence="1" type="ORF">SAMN05421686_104165</name>
</gene>
<proteinExistence type="predicted"/>